<keyword evidence="1" id="KW-0472">Membrane</keyword>
<name>A0AA35UV07_LACSI</name>
<reference evidence="2" key="1">
    <citation type="submission" date="2023-04" db="EMBL/GenBank/DDBJ databases">
        <authorList>
            <person name="Vijverberg K."/>
            <person name="Xiong W."/>
            <person name="Schranz E."/>
        </authorList>
    </citation>
    <scope>NUCLEOTIDE SEQUENCE</scope>
</reference>
<feature type="transmembrane region" description="Helical" evidence="1">
    <location>
        <begin position="159"/>
        <end position="185"/>
    </location>
</feature>
<evidence type="ECO:0000256" key="1">
    <source>
        <dbReference type="SAM" id="Phobius"/>
    </source>
</evidence>
<keyword evidence="3" id="KW-1185">Reference proteome</keyword>
<dbReference type="AlphaFoldDB" id="A0AA35UV07"/>
<proteinExistence type="predicted"/>
<evidence type="ECO:0000313" key="2">
    <source>
        <dbReference type="EMBL" id="CAI9259265.1"/>
    </source>
</evidence>
<sequence length="227" mass="25865">MTEGVGIGGEAAQENADRGQRHRRRFFYLDHYHHQPPHLDLRLGLDKDHHSHRTHSNHSNDNGGGRLQTSITIGSCHLLGLLMEELDQEVAALHRITFILLHSFTIGQGSSSLTTHVSKTVLIIVIIQKERHVFLVREKTDDPKTRTTIYRLSFENFHILLFIILLKSFFRTLLVGFLALMVPILNHTHQKVNSLEDFVGIGLVTLICEDMKFKDKLFASSSPALYK</sequence>
<keyword evidence="1" id="KW-1133">Transmembrane helix</keyword>
<gene>
    <name evidence="2" type="ORF">LSALG_LOCUS169</name>
</gene>
<dbReference type="EMBL" id="OX465086">
    <property type="protein sequence ID" value="CAI9259265.1"/>
    <property type="molecule type" value="Genomic_DNA"/>
</dbReference>
<protein>
    <submittedName>
        <fullName evidence="2">Uncharacterized protein</fullName>
    </submittedName>
</protein>
<keyword evidence="1" id="KW-0812">Transmembrane</keyword>
<evidence type="ECO:0000313" key="3">
    <source>
        <dbReference type="Proteomes" id="UP001177003"/>
    </source>
</evidence>
<dbReference type="Proteomes" id="UP001177003">
    <property type="component" value="Chromosome 0"/>
</dbReference>
<organism evidence="2 3">
    <name type="scientific">Lactuca saligna</name>
    <name type="common">Willowleaf lettuce</name>
    <dbReference type="NCBI Taxonomy" id="75948"/>
    <lineage>
        <taxon>Eukaryota</taxon>
        <taxon>Viridiplantae</taxon>
        <taxon>Streptophyta</taxon>
        <taxon>Embryophyta</taxon>
        <taxon>Tracheophyta</taxon>
        <taxon>Spermatophyta</taxon>
        <taxon>Magnoliopsida</taxon>
        <taxon>eudicotyledons</taxon>
        <taxon>Gunneridae</taxon>
        <taxon>Pentapetalae</taxon>
        <taxon>asterids</taxon>
        <taxon>campanulids</taxon>
        <taxon>Asterales</taxon>
        <taxon>Asteraceae</taxon>
        <taxon>Cichorioideae</taxon>
        <taxon>Cichorieae</taxon>
        <taxon>Lactucinae</taxon>
        <taxon>Lactuca</taxon>
    </lineage>
</organism>
<accession>A0AA35UV07</accession>